<dbReference type="SMART" id="SM01141">
    <property type="entry name" value="DRY_EERY"/>
    <property type="match status" value="1"/>
</dbReference>
<comment type="caution">
    <text evidence="5">The sequence shown here is derived from an EMBL/GenBank/DDBJ whole genome shotgun (WGS) entry which is preliminary data.</text>
</comment>
<dbReference type="GO" id="GO:0008380">
    <property type="term" value="P:RNA splicing"/>
    <property type="evidence" value="ECO:0007669"/>
    <property type="project" value="UniProtKB-KW"/>
</dbReference>
<gene>
    <name evidence="5" type="ORF">KVV02_004798</name>
</gene>
<feature type="compositionally biased region" description="Basic and acidic residues" evidence="3">
    <location>
        <begin position="325"/>
        <end position="334"/>
    </location>
</feature>
<dbReference type="InterPro" id="IPR019147">
    <property type="entry name" value="SWAP_N_domain"/>
</dbReference>
<feature type="region of interest" description="Disordered" evidence="3">
    <location>
        <begin position="201"/>
        <end position="262"/>
    </location>
</feature>
<keyword evidence="1" id="KW-0507">mRNA processing</keyword>
<evidence type="ECO:0000256" key="1">
    <source>
        <dbReference type="ARBA" id="ARBA00022664"/>
    </source>
</evidence>
<proteinExistence type="predicted"/>
<keyword evidence="2" id="KW-0508">mRNA splicing</keyword>
<sequence>MPWASDPAIKIDRFDGRALLDYLPSTTPAMIESGLQLERDEDGIGNELRFERWHDLADKYRLRVSEEQCLAENEEEWNDLVARHHALIGKVSEKRRDGSDAATPAHQFGFNYGTESIEQEQEVGQLVDRELTSLEEENILDHLDNLSTRDRDILDSMGAEFYIKDYYRLLRRAKADEDTRVNQLKMTAVNLERTLAGKKPLKPSEIEGLNNRCGRRNGQDRRVHTRHRRRSASPAHRSTRRSSPSYAPYEESSSRSGSESPLMDKVEFIVEFQSNTSGKGLDDEPEMDRRSISSGMKLDDTAPSGSSVEAWDKATKKHPTVQLRDISRTSKDLGTHGSSSLKMSLAEKLKQRMRQGLDQSVRSNEIKRRTKERDQEMAQARLKGDIPSIADPLDDIELMRDKDGPRPAKGVQDSPKSAARQGRDSNRHKDRSREIPYEIKEIEEP</sequence>
<evidence type="ECO:0000313" key="5">
    <source>
        <dbReference type="EMBL" id="KAG9319861.1"/>
    </source>
</evidence>
<dbReference type="PANTHER" id="PTHR13161:SF4">
    <property type="entry name" value="CLK4-ASSOCIATING SERINE_ARGININE RICH PROTEIN"/>
    <property type="match status" value="1"/>
</dbReference>
<feature type="compositionally biased region" description="Basic and acidic residues" evidence="3">
    <location>
        <begin position="421"/>
        <end position="445"/>
    </location>
</feature>
<feature type="region of interest" description="Disordered" evidence="3">
    <location>
        <begin position="274"/>
        <end position="445"/>
    </location>
</feature>
<feature type="compositionally biased region" description="Basic and acidic residues" evidence="3">
    <location>
        <begin position="364"/>
        <end position="376"/>
    </location>
</feature>
<dbReference type="AlphaFoldDB" id="A0A9P7ZZ44"/>
<dbReference type="PANTHER" id="PTHR13161">
    <property type="entry name" value="SPLICING FACTOR SUPPRESSOR OF WHITE APRICOT"/>
    <property type="match status" value="1"/>
</dbReference>
<evidence type="ECO:0000313" key="6">
    <source>
        <dbReference type="Proteomes" id="UP000717515"/>
    </source>
</evidence>
<feature type="compositionally biased region" description="Low complexity" evidence="3">
    <location>
        <begin position="232"/>
        <end position="260"/>
    </location>
</feature>
<dbReference type="GO" id="GO:0006397">
    <property type="term" value="P:mRNA processing"/>
    <property type="evidence" value="ECO:0007669"/>
    <property type="project" value="UniProtKB-KW"/>
</dbReference>
<protein>
    <recommendedName>
        <fullName evidence="4">Suppressor of white apricot N-terminal domain-containing protein</fullName>
    </recommendedName>
</protein>
<feature type="domain" description="Suppressor of white apricot N-terminal" evidence="4">
    <location>
        <begin position="1"/>
        <end position="116"/>
    </location>
</feature>
<dbReference type="EMBL" id="JAIFTL010000364">
    <property type="protein sequence ID" value="KAG9319861.1"/>
    <property type="molecule type" value="Genomic_DNA"/>
</dbReference>
<evidence type="ECO:0000256" key="2">
    <source>
        <dbReference type="ARBA" id="ARBA00023187"/>
    </source>
</evidence>
<evidence type="ECO:0000259" key="4">
    <source>
        <dbReference type="SMART" id="SM01141"/>
    </source>
</evidence>
<dbReference type="Proteomes" id="UP000717515">
    <property type="component" value="Unassembled WGS sequence"/>
</dbReference>
<organism evidence="5 6">
    <name type="scientific">Mortierella alpina</name>
    <name type="common">Oleaginous fungus</name>
    <name type="synonym">Mortierella renispora</name>
    <dbReference type="NCBI Taxonomy" id="64518"/>
    <lineage>
        <taxon>Eukaryota</taxon>
        <taxon>Fungi</taxon>
        <taxon>Fungi incertae sedis</taxon>
        <taxon>Mucoromycota</taxon>
        <taxon>Mortierellomycotina</taxon>
        <taxon>Mortierellomycetes</taxon>
        <taxon>Mortierellales</taxon>
        <taxon>Mortierellaceae</taxon>
        <taxon>Mortierella</taxon>
    </lineage>
</organism>
<feature type="compositionally biased region" description="Basic and acidic residues" evidence="3">
    <location>
        <begin position="397"/>
        <end position="406"/>
    </location>
</feature>
<accession>A0A9P7ZZ44</accession>
<dbReference type="InterPro" id="IPR040397">
    <property type="entry name" value="SWAP"/>
</dbReference>
<evidence type="ECO:0000256" key="3">
    <source>
        <dbReference type="SAM" id="MobiDB-lite"/>
    </source>
</evidence>
<dbReference type="Pfam" id="PF09750">
    <property type="entry name" value="DRY_EERY"/>
    <property type="match status" value="1"/>
</dbReference>
<name>A0A9P7ZZ44_MORAP</name>
<reference evidence="5" key="1">
    <citation type="submission" date="2021-07" db="EMBL/GenBank/DDBJ databases">
        <title>Draft genome of Mortierella alpina, strain LL118, isolated from an aspen leaf litter sample.</title>
        <authorList>
            <person name="Yang S."/>
            <person name="Vinatzer B.A."/>
        </authorList>
    </citation>
    <scope>NUCLEOTIDE SEQUENCE</scope>
    <source>
        <strain evidence="5">LL118</strain>
    </source>
</reference>